<reference evidence="2 4" key="1">
    <citation type="submission" date="2008-03" db="EMBL/GenBank/DDBJ databases">
        <title>Annotation of Ixodes scapularis.</title>
        <authorList>
            <consortium name="Ixodes scapularis Genome Project Consortium"/>
            <person name="Caler E."/>
            <person name="Hannick L.I."/>
            <person name="Bidwell S."/>
            <person name="Joardar V."/>
            <person name="Thiagarajan M."/>
            <person name="Amedeo P."/>
            <person name="Galinsky K.J."/>
            <person name="Schobel S."/>
            <person name="Inman J."/>
            <person name="Hostetler J."/>
            <person name="Miller J."/>
            <person name="Hammond M."/>
            <person name="Megy K."/>
            <person name="Lawson D."/>
            <person name="Kodira C."/>
            <person name="Sutton G."/>
            <person name="Meyer J."/>
            <person name="Hill C.A."/>
            <person name="Birren B."/>
            <person name="Nene V."/>
            <person name="Collins F."/>
            <person name="Alarcon-Chaidez F."/>
            <person name="Wikel S."/>
            <person name="Strausberg R."/>
        </authorList>
    </citation>
    <scope>NUCLEOTIDE SEQUENCE [LARGE SCALE GENOMIC DNA]</scope>
    <source>
        <strain evidence="4">Wikel</strain>
        <strain evidence="2">Wikel colony</strain>
    </source>
</reference>
<protein>
    <submittedName>
        <fullName evidence="2 3">Uncharacterized protein</fullName>
    </submittedName>
</protein>
<dbReference type="EMBL" id="ABJB011098711">
    <property type="status" value="NOT_ANNOTATED_CDS"/>
    <property type="molecule type" value="Genomic_DNA"/>
</dbReference>
<feature type="compositionally biased region" description="Polar residues" evidence="1">
    <location>
        <begin position="35"/>
        <end position="44"/>
    </location>
</feature>
<dbReference type="AlphaFoldDB" id="B7PH92"/>
<dbReference type="VEuPathDB" id="VectorBase:ISCI017870"/>
<evidence type="ECO:0000313" key="4">
    <source>
        <dbReference type="Proteomes" id="UP000001555"/>
    </source>
</evidence>
<dbReference type="HOGENOM" id="CLU_2040640_0_0_1"/>
<dbReference type="InParanoid" id="B7PH92"/>
<organism>
    <name type="scientific">Ixodes scapularis</name>
    <name type="common">Black-legged tick</name>
    <name type="synonym">Deer tick</name>
    <dbReference type="NCBI Taxonomy" id="6945"/>
    <lineage>
        <taxon>Eukaryota</taxon>
        <taxon>Metazoa</taxon>
        <taxon>Ecdysozoa</taxon>
        <taxon>Arthropoda</taxon>
        <taxon>Chelicerata</taxon>
        <taxon>Arachnida</taxon>
        <taxon>Acari</taxon>
        <taxon>Parasitiformes</taxon>
        <taxon>Ixodida</taxon>
        <taxon>Ixodoidea</taxon>
        <taxon>Ixodidae</taxon>
        <taxon>Ixodinae</taxon>
        <taxon>Ixodes</taxon>
    </lineage>
</organism>
<gene>
    <name evidence="2" type="ORF">IscW_ISCW017870</name>
</gene>
<sequence length="121" mass="13694">MLETMKMMAADSGLRVITVKNATPRGLKDAREGSNYESELTANSHAARETPFGPTEPRKEESAPPEDTETAMISRRKILSRSRDELNVDFTTEDEEDVWYQKEKLFKVLMGKDSDSDVYSS</sequence>
<evidence type="ECO:0000313" key="3">
    <source>
        <dbReference type="EnsemblMetazoa" id="ISCW017870-PA"/>
    </source>
</evidence>
<reference evidence="3" key="2">
    <citation type="submission" date="2020-05" db="UniProtKB">
        <authorList>
            <consortium name="EnsemblMetazoa"/>
        </authorList>
    </citation>
    <scope>IDENTIFICATION</scope>
    <source>
        <strain evidence="3">wikel</strain>
    </source>
</reference>
<feature type="region of interest" description="Disordered" evidence="1">
    <location>
        <begin position="21"/>
        <end position="72"/>
    </location>
</feature>
<proteinExistence type="predicted"/>
<keyword evidence="4" id="KW-1185">Reference proteome</keyword>
<dbReference type="EMBL" id="DS711613">
    <property type="protein sequence ID" value="EEC05964.1"/>
    <property type="molecule type" value="Genomic_DNA"/>
</dbReference>
<dbReference type="PaxDb" id="6945-B7PH92"/>
<dbReference type="EnsemblMetazoa" id="ISCW017870-RA">
    <property type="protein sequence ID" value="ISCW017870-PA"/>
    <property type="gene ID" value="ISCW017870"/>
</dbReference>
<dbReference type="VEuPathDB" id="VectorBase:ISCW017870"/>
<evidence type="ECO:0000256" key="1">
    <source>
        <dbReference type="SAM" id="MobiDB-lite"/>
    </source>
</evidence>
<accession>B7PH92</accession>
<evidence type="ECO:0000313" key="2">
    <source>
        <dbReference type="EMBL" id="EEC05964.1"/>
    </source>
</evidence>
<dbReference type="Proteomes" id="UP000001555">
    <property type="component" value="Unassembled WGS sequence"/>
</dbReference>
<name>B7PH92_IXOSC</name>